<evidence type="ECO:0000256" key="2">
    <source>
        <dbReference type="ARBA" id="ARBA00004496"/>
    </source>
</evidence>
<name>W3X1U9_PESFW</name>
<dbReference type="OMA" id="IHDMFPK"/>
<keyword evidence="7" id="KW-0227">DNA damage</keyword>
<dbReference type="GO" id="GO:1990165">
    <property type="term" value="F:single-strand break-containing DNA binding"/>
    <property type="evidence" value="ECO:0007669"/>
    <property type="project" value="TreeGrafter"/>
</dbReference>
<proteinExistence type="predicted"/>
<evidence type="ECO:0000256" key="12">
    <source>
        <dbReference type="ARBA" id="ARBA00023242"/>
    </source>
</evidence>
<dbReference type="GO" id="GO:0003697">
    <property type="term" value="F:single-stranded DNA binding"/>
    <property type="evidence" value="ECO:0007669"/>
    <property type="project" value="TreeGrafter"/>
</dbReference>
<dbReference type="SUPFAM" id="SSF54197">
    <property type="entry name" value="HIT-like"/>
    <property type="match status" value="1"/>
</dbReference>
<dbReference type="EC" id="3.6.1.72" evidence="3"/>
<feature type="domain" description="Aprataxin C2HE/C2H2/C2HC zinc finger" evidence="20">
    <location>
        <begin position="247"/>
        <end position="304"/>
    </location>
</feature>
<dbReference type="InParanoid" id="W3X1U9"/>
<evidence type="ECO:0000256" key="11">
    <source>
        <dbReference type="ARBA" id="ARBA00023204"/>
    </source>
</evidence>
<evidence type="ECO:0000259" key="20">
    <source>
        <dbReference type="Pfam" id="PF16278"/>
    </source>
</evidence>
<dbReference type="InterPro" id="IPR036265">
    <property type="entry name" value="HIT-like_sf"/>
</dbReference>
<evidence type="ECO:0000256" key="5">
    <source>
        <dbReference type="ARBA" id="ARBA00022490"/>
    </source>
</evidence>
<dbReference type="eggNOG" id="KOG0562">
    <property type="taxonomic scope" value="Eukaryota"/>
</dbReference>
<reference evidence="22" key="1">
    <citation type="journal article" date="2015" name="BMC Genomics">
        <title>Genomic and transcriptomic analysis of the endophytic fungus Pestalotiopsis fici reveals its lifestyle and high potential for synthesis of natural products.</title>
        <authorList>
            <person name="Wang X."/>
            <person name="Zhang X."/>
            <person name="Liu L."/>
            <person name="Xiang M."/>
            <person name="Wang W."/>
            <person name="Sun X."/>
            <person name="Che Y."/>
            <person name="Guo L."/>
            <person name="Liu G."/>
            <person name="Guo L."/>
            <person name="Wang C."/>
            <person name="Yin W.B."/>
            <person name="Stadler M."/>
            <person name="Zhang X."/>
            <person name="Liu X."/>
        </authorList>
    </citation>
    <scope>NUCLEOTIDE SEQUENCE [LARGE SCALE GENOMIC DNA]</scope>
    <source>
        <strain evidence="22">W106-1 / CGMCC3.15140</strain>
    </source>
</reference>
<feature type="compositionally biased region" description="Low complexity" evidence="19">
    <location>
        <begin position="72"/>
        <end position="82"/>
    </location>
</feature>
<feature type="compositionally biased region" description="Acidic residues" evidence="19">
    <location>
        <begin position="1"/>
        <end position="10"/>
    </location>
</feature>
<accession>W3X1U9</accession>
<dbReference type="Proteomes" id="UP000030651">
    <property type="component" value="Unassembled WGS sequence"/>
</dbReference>
<dbReference type="GO" id="GO:0033699">
    <property type="term" value="F:DNA 5'-adenosine monophosphate hydrolase activity"/>
    <property type="evidence" value="ECO:0007669"/>
    <property type="project" value="UniProtKB-EC"/>
</dbReference>
<dbReference type="PANTHER" id="PTHR12486">
    <property type="entry name" value="APRATAXIN-RELATED"/>
    <property type="match status" value="1"/>
</dbReference>
<dbReference type="FunFam" id="3.30.428.10:FF:000017">
    <property type="entry name" value="Aprataxin-like protein"/>
    <property type="match status" value="1"/>
</dbReference>
<evidence type="ECO:0000256" key="1">
    <source>
        <dbReference type="ARBA" id="ARBA00004123"/>
    </source>
</evidence>
<evidence type="ECO:0000256" key="17">
    <source>
        <dbReference type="ARBA" id="ARBA00068941"/>
    </source>
</evidence>
<comment type="catalytic activity">
    <reaction evidence="14">
        <text>a 5'-end adenosine-5'-diphospho-5'-2'-deoxyribonucleoside-DNA + H2O = a 5'-end 5'-phospho-2'-deoxyribonucleoside-DNA + AMP + 2 H(+)</text>
        <dbReference type="Rhea" id="RHEA:52128"/>
        <dbReference type="Rhea" id="RHEA-COMP:13180"/>
        <dbReference type="Rhea" id="RHEA-COMP:13181"/>
        <dbReference type="ChEBI" id="CHEBI:15377"/>
        <dbReference type="ChEBI" id="CHEBI:15378"/>
        <dbReference type="ChEBI" id="CHEBI:136412"/>
        <dbReference type="ChEBI" id="CHEBI:136413"/>
        <dbReference type="ChEBI" id="CHEBI:456215"/>
        <dbReference type="EC" id="3.6.1.71"/>
    </reaction>
</comment>
<gene>
    <name evidence="21" type="ORF">PFICI_07637</name>
</gene>
<evidence type="ECO:0000256" key="8">
    <source>
        <dbReference type="ARBA" id="ARBA00022801"/>
    </source>
</evidence>
<keyword evidence="6" id="KW-0479">Metal-binding</keyword>
<dbReference type="OrthoDB" id="3512845at2759"/>
<evidence type="ECO:0000256" key="7">
    <source>
        <dbReference type="ARBA" id="ARBA00022763"/>
    </source>
</evidence>
<dbReference type="RefSeq" id="XP_007834409.1">
    <property type="nucleotide sequence ID" value="XM_007836218.1"/>
</dbReference>
<evidence type="ECO:0000256" key="14">
    <source>
        <dbReference type="ARBA" id="ARBA00044639"/>
    </source>
</evidence>
<feature type="region of interest" description="Disordered" evidence="19">
    <location>
        <begin position="1"/>
        <end position="34"/>
    </location>
</feature>
<keyword evidence="10" id="KW-0238">DNA-binding</keyword>
<keyword evidence="22" id="KW-1185">Reference proteome</keyword>
<keyword evidence="11" id="KW-0234">DNA repair</keyword>
<dbReference type="GO" id="GO:0120108">
    <property type="term" value="F:DNA-3'-diphospho-5'-guanosine diphosphatase activity"/>
    <property type="evidence" value="ECO:0007669"/>
    <property type="project" value="UniProtKB-EC"/>
</dbReference>
<dbReference type="EC" id="3.6.1.71" evidence="4"/>
<dbReference type="AlphaFoldDB" id="W3X1U9"/>
<dbReference type="STRING" id="1229662.W3X1U9"/>
<organism evidence="21 22">
    <name type="scientific">Pestalotiopsis fici (strain W106-1 / CGMCC3.15140)</name>
    <dbReference type="NCBI Taxonomy" id="1229662"/>
    <lineage>
        <taxon>Eukaryota</taxon>
        <taxon>Fungi</taxon>
        <taxon>Dikarya</taxon>
        <taxon>Ascomycota</taxon>
        <taxon>Pezizomycotina</taxon>
        <taxon>Sordariomycetes</taxon>
        <taxon>Xylariomycetidae</taxon>
        <taxon>Amphisphaeriales</taxon>
        <taxon>Sporocadaceae</taxon>
        <taxon>Pestalotiopsis</taxon>
    </lineage>
</organism>
<evidence type="ECO:0000256" key="18">
    <source>
        <dbReference type="ARBA" id="ARBA00076243"/>
    </source>
</evidence>
<dbReference type="PANTHER" id="PTHR12486:SF4">
    <property type="entry name" value="APRATAXIN"/>
    <property type="match status" value="1"/>
</dbReference>
<dbReference type="GO" id="GO:0005634">
    <property type="term" value="C:nucleus"/>
    <property type="evidence" value="ECO:0007669"/>
    <property type="project" value="UniProtKB-SubCell"/>
</dbReference>
<comment type="function">
    <text evidence="16">DNA-binding protein involved in single-strand DNA break repair, double-strand DNA break repair and base excision repair. Resolves abortive DNA ligation intermediates formed either at base excision sites, or when DNA ligases attempt to repair non-ligatable breaks induced by reactive oxygen species. Catalyzes the release of adenylate groups covalently linked to 5'-phosphate termini, resulting in the production of 5'-phosphate termini that can be efficiently rejoined. Likewise, catalyzes the release of 3'-linked guanosine (DNAppG) and inosine (DNAppI) from DNA, but has higher specific activity with 5'-linked adenosine (AppDNA).</text>
</comment>
<comment type="catalytic activity">
    <reaction evidence="13">
        <text>a 3'-end 2'-deoxyribonucleotide-3'-diphospho-5'-guanosine-DNA + H2O = a 3'-end 2'-deoxyribonucleotide 3'-phosphate-DNA + GMP + 2 H(+)</text>
        <dbReference type="Rhea" id="RHEA:52140"/>
        <dbReference type="Rhea" id="RHEA-COMP:13186"/>
        <dbReference type="Rhea" id="RHEA-COMP:13187"/>
        <dbReference type="ChEBI" id="CHEBI:15377"/>
        <dbReference type="ChEBI" id="CHEBI:15378"/>
        <dbReference type="ChEBI" id="CHEBI:58115"/>
        <dbReference type="ChEBI" id="CHEBI:136419"/>
        <dbReference type="ChEBI" id="CHEBI:136420"/>
        <dbReference type="EC" id="3.6.1.72"/>
    </reaction>
</comment>
<evidence type="ECO:0000256" key="13">
    <source>
        <dbReference type="ARBA" id="ARBA00024601"/>
    </source>
</evidence>
<dbReference type="Pfam" id="PF11969">
    <property type="entry name" value="DcpS_C"/>
    <property type="match status" value="1"/>
</dbReference>
<evidence type="ECO:0000256" key="4">
    <source>
        <dbReference type="ARBA" id="ARBA00012496"/>
    </source>
</evidence>
<evidence type="ECO:0000313" key="21">
    <source>
        <dbReference type="EMBL" id="ETS80108.1"/>
    </source>
</evidence>
<keyword evidence="9" id="KW-0862">Zinc</keyword>
<comment type="catalytic activity">
    <reaction evidence="15">
        <text>a 5'-end adenosine-5'-diphospho-5'-ribonucleoside-2'-deoxyribonucleotide-DNA + H2O = a 5'-end 5'-phospho-ribonucleoside-2'-deoxyribonucleotide-DNA + AMP + 2 H(+)</text>
        <dbReference type="Rhea" id="RHEA:52132"/>
        <dbReference type="Rhea" id="RHEA-COMP:13182"/>
        <dbReference type="Rhea" id="RHEA-COMP:13183"/>
        <dbReference type="ChEBI" id="CHEBI:15377"/>
        <dbReference type="ChEBI" id="CHEBI:15378"/>
        <dbReference type="ChEBI" id="CHEBI:136414"/>
        <dbReference type="ChEBI" id="CHEBI:136415"/>
        <dbReference type="ChEBI" id="CHEBI:456215"/>
        <dbReference type="EC" id="3.6.1.71"/>
    </reaction>
</comment>
<dbReference type="GO" id="GO:0000012">
    <property type="term" value="P:single strand break repair"/>
    <property type="evidence" value="ECO:0007669"/>
    <property type="project" value="TreeGrafter"/>
</dbReference>
<dbReference type="HOGENOM" id="CLU_066882_0_0_1"/>
<dbReference type="GeneID" id="19272650"/>
<dbReference type="FunCoup" id="W3X1U9">
    <property type="interactions" value="55"/>
</dbReference>
<keyword evidence="5" id="KW-0963">Cytoplasm</keyword>
<evidence type="ECO:0000256" key="10">
    <source>
        <dbReference type="ARBA" id="ARBA00023125"/>
    </source>
</evidence>
<evidence type="ECO:0000256" key="6">
    <source>
        <dbReference type="ARBA" id="ARBA00022723"/>
    </source>
</evidence>
<sequence>MPTTDSDNEDAITKEEIAGEASAPPPTKAGLTKTTTKSNACMSLCFPVLAMNTKIFSVTELMRPKPKVPAQSKTSSSKASTAGHSFKNRAGLGLYTHDPAAFPSSRVIYYDNDFVVINDLYPKSAVHTLLLPRSPTHSQQHPFEAFEDAEFLAKVQAEATKLRKLVAKELQRQFGKYSAADKLREAVLSGQVELQDGEDLPAGRDWEREVKVGIHAHPSMSDLHVHVISRDMSSDCMRHRKHYNSFNTPFLVDVADFPLAEDDPRRHPGRAGYLNSDLVCWRCGQNFGNKFKQLKDHLAEEFEQWKRE</sequence>
<dbReference type="KEGG" id="pfy:PFICI_07637"/>
<dbReference type="GO" id="GO:0003725">
    <property type="term" value="F:double-stranded RNA binding"/>
    <property type="evidence" value="ECO:0007669"/>
    <property type="project" value="TreeGrafter"/>
</dbReference>
<feature type="region of interest" description="Disordered" evidence="19">
    <location>
        <begin position="64"/>
        <end position="84"/>
    </location>
</feature>
<dbReference type="Pfam" id="PF16278">
    <property type="entry name" value="zf-C2HE"/>
    <property type="match status" value="1"/>
</dbReference>
<dbReference type="GO" id="GO:0030983">
    <property type="term" value="F:mismatched DNA binding"/>
    <property type="evidence" value="ECO:0007669"/>
    <property type="project" value="TreeGrafter"/>
</dbReference>
<keyword evidence="12" id="KW-0539">Nucleus</keyword>
<evidence type="ECO:0000256" key="9">
    <source>
        <dbReference type="ARBA" id="ARBA00022833"/>
    </source>
</evidence>
<evidence type="ECO:0000256" key="16">
    <source>
        <dbReference type="ARBA" id="ARBA00059438"/>
    </source>
</evidence>
<comment type="subcellular location">
    <subcellularLocation>
        <location evidence="2">Cytoplasm</location>
    </subcellularLocation>
    <subcellularLocation>
        <location evidence="1">Nucleus</location>
    </subcellularLocation>
</comment>
<dbReference type="EMBL" id="KI912113">
    <property type="protein sequence ID" value="ETS80108.1"/>
    <property type="molecule type" value="Genomic_DNA"/>
</dbReference>
<evidence type="ECO:0000313" key="22">
    <source>
        <dbReference type="Proteomes" id="UP000030651"/>
    </source>
</evidence>
<dbReference type="GO" id="GO:0046872">
    <property type="term" value="F:metal ion binding"/>
    <property type="evidence" value="ECO:0007669"/>
    <property type="project" value="UniProtKB-KW"/>
</dbReference>
<dbReference type="GO" id="GO:0005737">
    <property type="term" value="C:cytoplasm"/>
    <property type="evidence" value="ECO:0007669"/>
    <property type="project" value="UniProtKB-SubCell"/>
</dbReference>
<evidence type="ECO:0000256" key="19">
    <source>
        <dbReference type="SAM" id="MobiDB-lite"/>
    </source>
</evidence>
<dbReference type="Gene3D" id="3.30.428.10">
    <property type="entry name" value="HIT-like"/>
    <property type="match status" value="1"/>
</dbReference>
<evidence type="ECO:0000256" key="3">
    <source>
        <dbReference type="ARBA" id="ARBA00012495"/>
    </source>
</evidence>
<keyword evidence="8" id="KW-0378">Hydrolase</keyword>
<protein>
    <recommendedName>
        <fullName evidence="17">Aprataxin-like protein</fullName>
        <ecNumber evidence="4">3.6.1.71</ecNumber>
        <ecNumber evidence="3">3.6.1.72</ecNumber>
    </recommendedName>
    <alternativeName>
        <fullName evidence="18">Hit family protein 3</fullName>
    </alternativeName>
</protein>
<dbReference type="InterPro" id="IPR032566">
    <property type="entry name" value="Znf-C2HE"/>
</dbReference>
<evidence type="ECO:0000256" key="15">
    <source>
        <dbReference type="ARBA" id="ARBA00044713"/>
    </source>
</evidence>